<evidence type="ECO:0000313" key="2">
    <source>
        <dbReference type="Proteomes" id="UP000637774"/>
    </source>
</evidence>
<proteinExistence type="predicted"/>
<dbReference type="Proteomes" id="UP000637774">
    <property type="component" value="Unassembled WGS sequence"/>
</dbReference>
<evidence type="ECO:0000313" key="1">
    <source>
        <dbReference type="EMBL" id="GGH88769.1"/>
    </source>
</evidence>
<comment type="caution">
    <text evidence="1">The sequence shown here is derived from an EMBL/GenBank/DDBJ whole genome shotgun (WGS) entry which is preliminary data.</text>
</comment>
<accession>A0ABQ2A9R2</accession>
<gene>
    <name evidence="1" type="ORF">GCM10011495_30800</name>
</gene>
<dbReference type="EMBL" id="BMGY01000035">
    <property type="protein sequence ID" value="GGH88769.1"/>
    <property type="molecule type" value="Genomic_DNA"/>
</dbReference>
<reference evidence="2" key="1">
    <citation type="journal article" date="2019" name="Int. J. Syst. Evol. Microbiol.">
        <title>The Global Catalogue of Microorganisms (GCM) 10K type strain sequencing project: providing services to taxonomists for standard genome sequencing and annotation.</title>
        <authorList>
            <consortium name="The Broad Institute Genomics Platform"/>
            <consortium name="The Broad Institute Genome Sequencing Center for Infectious Disease"/>
            <person name="Wu L."/>
            <person name="Ma J."/>
        </authorList>
    </citation>
    <scope>NUCLEOTIDE SEQUENCE [LARGE SCALE GENOMIC DNA]</scope>
    <source>
        <strain evidence="2">CGMCC 1.14966</strain>
    </source>
</reference>
<keyword evidence="2" id="KW-1185">Reference proteome</keyword>
<sequence>MRRLTPSLPNQSQALRTPGWQVFCAAPGPEATAAWARAHGLPLTEIAPADQETPGTLYLLRPDGYAGLVVPSLDEKVFPACLTPWVAVDTLAIK</sequence>
<name>A0ABQ2A9R2_9BACT</name>
<protein>
    <recommendedName>
        <fullName evidence="3">VOC domain-containing protein</fullName>
    </recommendedName>
</protein>
<organism evidence="1 2">
    <name type="scientific">Hymenobacter frigidus</name>
    <dbReference type="NCBI Taxonomy" id="1524095"/>
    <lineage>
        <taxon>Bacteria</taxon>
        <taxon>Pseudomonadati</taxon>
        <taxon>Bacteroidota</taxon>
        <taxon>Cytophagia</taxon>
        <taxon>Cytophagales</taxon>
        <taxon>Hymenobacteraceae</taxon>
        <taxon>Hymenobacter</taxon>
    </lineage>
</organism>
<evidence type="ECO:0008006" key="3">
    <source>
        <dbReference type="Google" id="ProtNLM"/>
    </source>
</evidence>